<keyword evidence="6" id="KW-0574">Periplasm</keyword>
<name>A0A1C3U1G1_9HYPH</name>
<dbReference type="GO" id="GO:0042597">
    <property type="term" value="C:periplasmic space"/>
    <property type="evidence" value="ECO:0007669"/>
    <property type="project" value="UniProtKB-SubCell"/>
</dbReference>
<evidence type="ECO:0000256" key="3">
    <source>
        <dbReference type="ARBA" id="ARBA00022448"/>
    </source>
</evidence>
<dbReference type="Gene3D" id="3.40.190.10">
    <property type="entry name" value="Periplasmic binding protein-like II"/>
    <property type="match status" value="2"/>
</dbReference>
<comment type="function">
    <text evidence="7">Part of a binding-protein-dependent transport system for a sugar.</text>
</comment>
<accession>A0A1C3U1G1</accession>
<organism evidence="10 11">
    <name type="scientific">Rhizobium multihospitium</name>
    <dbReference type="NCBI Taxonomy" id="410764"/>
    <lineage>
        <taxon>Bacteria</taxon>
        <taxon>Pseudomonadati</taxon>
        <taxon>Pseudomonadota</taxon>
        <taxon>Alphaproteobacteria</taxon>
        <taxon>Hyphomicrobiales</taxon>
        <taxon>Rhizobiaceae</taxon>
        <taxon>Rhizobium/Agrobacterium group</taxon>
        <taxon>Rhizobium</taxon>
    </lineage>
</organism>
<dbReference type="STRING" id="410764.GA0061103_1343"/>
<protein>
    <recommendedName>
        <fullName evidence="8">Probable sugar-binding periplasmic protein</fullName>
    </recommendedName>
</protein>
<dbReference type="Pfam" id="PF13416">
    <property type="entry name" value="SBP_bac_8"/>
    <property type="match status" value="1"/>
</dbReference>
<evidence type="ECO:0000256" key="8">
    <source>
        <dbReference type="ARBA" id="ARBA00049753"/>
    </source>
</evidence>
<evidence type="ECO:0000256" key="1">
    <source>
        <dbReference type="ARBA" id="ARBA00004418"/>
    </source>
</evidence>
<evidence type="ECO:0000256" key="6">
    <source>
        <dbReference type="ARBA" id="ARBA00022764"/>
    </source>
</evidence>
<keyword evidence="4" id="KW-0762">Sugar transport</keyword>
<sequence length="414" mass="45450">MLKNWKKAWLVAAIAICPMIVHAEDLVIYQKWSSPAEVAALNVLKKAAEEKGIKWIDITIPHDTGSNVNLMNLVTGGQPPNVFSENNPAVYRDLTNMGLGRPLTDVFKADGALDKFPPSVTKSITVDDQIMKIPLGIHIDGMLYYNIEAAKKAGVDPSKWTSLDEMYADFDKIRKAGIVPLALGAQQWQVGYLTHTLVASVGGADLFMRIYGPKPDEAALDAPELRTAFEWLRKFQQASDPGSVNRDWNMTTNMVIEGQALMQIHGDWMKGEWRAAGKQAGKDFGCLQIPGAKALSVTVDAWGLLGKQSAEKDAAEVEFAKLIVDPKINAAFAAAKGSTPVRTDVDPSTLDACSRNVLDMLKDPAHQVQNPHSMVDADWQSAIWEVAFNYWSKPDMTVDEAVAALKEQYEAILK</sequence>
<dbReference type="InterPro" id="IPR006059">
    <property type="entry name" value="SBP"/>
</dbReference>
<dbReference type="SUPFAM" id="SSF53850">
    <property type="entry name" value="Periplasmic binding protein-like II"/>
    <property type="match status" value="1"/>
</dbReference>
<comment type="subcellular location">
    <subcellularLocation>
        <location evidence="1">Periplasm</location>
    </subcellularLocation>
</comment>
<evidence type="ECO:0000256" key="4">
    <source>
        <dbReference type="ARBA" id="ARBA00022597"/>
    </source>
</evidence>
<comment type="similarity">
    <text evidence="2">Belongs to the bacterial solute-binding protein 1 family.</text>
</comment>
<keyword evidence="3" id="KW-0813">Transport</keyword>
<gene>
    <name evidence="10" type="ORF">GA0061103_1343</name>
</gene>
<proteinExistence type="inferred from homology"/>
<dbReference type="EMBL" id="FMAG01000001">
    <property type="protein sequence ID" value="SCB09289.1"/>
    <property type="molecule type" value="Genomic_DNA"/>
</dbReference>
<evidence type="ECO:0000256" key="2">
    <source>
        <dbReference type="ARBA" id="ARBA00008520"/>
    </source>
</evidence>
<dbReference type="InterPro" id="IPR050490">
    <property type="entry name" value="Bact_solute-bd_prot1"/>
</dbReference>
<dbReference type="PANTHER" id="PTHR43649">
    <property type="entry name" value="ARABINOSE-BINDING PROTEIN-RELATED"/>
    <property type="match status" value="1"/>
</dbReference>
<evidence type="ECO:0000313" key="11">
    <source>
        <dbReference type="Proteomes" id="UP000199101"/>
    </source>
</evidence>
<feature type="chain" id="PRO_5008682636" description="Probable sugar-binding periplasmic protein" evidence="9">
    <location>
        <begin position="24"/>
        <end position="414"/>
    </location>
</feature>
<evidence type="ECO:0000256" key="5">
    <source>
        <dbReference type="ARBA" id="ARBA00022729"/>
    </source>
</evidence>
<dbReference type="RefSeq" id="WP_092706447.1">
    <property type="nucleotide sequence ID" value="NZ_FMAG01000001.1"/>
</dbReference>
<feature type="signal peptide" evidence="9">
    <location>
        <begin position="1"/>
        <end position="23"/>
    </location>
</feature>
<dbReference type="OrthoDB" id="7819610at2"/>
<evidence type="ECO:0000256" key="9">
    <source>
        <dbReference type="SAM" id="SignalP"/>
    </source>
</evidence>
<reference evidence="11" key="1">
    <citation type="submission" date="2016-08" db="EMBL/GenBank/DDBJ databases">
        <authorList>
            <person name="Varghese N."/>
            <person name="Submissions Spin"/>
        </authorList>
    </citation>
    <scope>NUCLEOTIDE SEQUENCE [LARGE SCALE GENOMIC DNA]</scope>
    <source>
        <strain evidence="11">HAMBI 2975</strain>
    </source>
</reference>
<keyword evidence="5 9" id="KW-0732">Signal</keyword>
<dbReference type="Proteomes" id="UP000199101">
    <property type="component" value="Unassembled WGS sequence"/>
</dbReference>
<evidence type="ECO:0000256" key="7">
    <source>
        <dbReference type="ARBA" id="ARBA00049629"/>
    </source>
</evidence>
<keyword evidence="11" id="KW-1185">Reference proteome</keyword>
<dbReference type="PANTHER" id="PTHR43649:SF28">
    <property type="entry name" value="BINDING PROTEIN COMPONENT OF ABC SUGAR TRANSPORTER-RELATED"/>
    <property type="match status" value="1"/>
</dbReference>
<dbReference type="AlphaFoldDB" id="A0A1C3U1G1"/>
<evidence type="ECO:0000313" key="10">
    <source>
        <dbReference type="EMBL" id="SCB09289.1"/>
    </source>
</evidence>